<accession>A0A291GBZ7</accession>
<evidence type="ECO:0000313" key="2">
    <source>
        <dbReference type="Proteomes" id="UP000217935"/>
    </source>
</evidence>
<organism evidence="1 2">
    <name type="scientific">Celeribacter ethanolicus</name>
    <dbReference type="NCBI Taxonomy" id="1758178"/>
    <lineage>
        <taxon>Bacteria</taxon>
        <taxon>Pseudomonadati</taxon>
        <taxon>Pseudomonadota</taxon>
        <taxon>Alphaproteobacteria</taxon>
        <taxon>Rhodobacterales</taxon>
        <taxon>Roseobacteraceae</taxon>
        <taxon>Celeribacter</taxon>
    </lineage>
</organism>
<sequence>MREFVLPVLVALALTACQAETPEPDAGYGLAGYNPNATDAEKAACAAQGGEYRAAGLGGFMTCFTTPKDAGKSCSKSTDCSGNICLARSRSCAPIMPLFGCNDILDAEGRQVSLCVD</sequence>
<protein>
    <recommendedName>
        <fullName evidence="3">Lipoprotein</fullName>
    </recommendedName>
</protein>
<evidence type="ECO:0008006" key="3">
    <source>
        <dbReference type="Google" id="ProtNLM"/>
    </source>
</evidence>
<reference evidence="1 2" key="1">
    <citation type="submission" date="2017-06" db="EMBL/GenBank/DDBJ databases">
        <title>Celeribacter sp. TSPH2 complete genome sequence.</title>
        <authorList>
            <person name="Woo J.-H."/>
            <person name="Kim H.-S."/>
        </authorList>
    </citation>
    <scope>NUCLEOTIDE SEQUENCE [LARGE SCALE GENOMIC DNA]</scope>
    <source>
        <strain evidence="1 2">TSPH2</strain>
    </source>
</reference>
<dbReference type="KEGG" id="ceh:CEW89_08175"/>
<gene>
    <name evidence="1" type="ORF">CEW89_08175</name>
</gene>
<name>A0A291GBZ7_9RHOB</name>
<dbReference type="STRING" id="1758178.GCA_001550095_00284"/>
<keyword evidence="2" id="KW-1185">Reference proteome</keyword>
<proteinExistence type="predicted"/>
<dbReference type="Proteomes" id="UP000217935">
    <property type="component" value="Chromosome"/>
</dbReference>
<evidence type="ECO:0000313" key="1">
    <source>
        <dbReference type="EMBL" id="ATG47552.1"/>
    </source>
</evidence>
<dbReference type="PROSITE" id="PS51257">
    <property type="entry name" value="PROKAR_LIPOPROTEIN"/>
    <property type="match status" value="1"/>
</dbReference>
<dbReference type="AlphaFoldDB" id="A0A291GBZ7"/>
<dbReference type="EMBL" id="CP022196">
    <property type="protein sequence ID" value="ATG47552.1"/>
    <property type="molecule type" value="Genomic_DNA"/>
</dbReference>
<dbReference type="RefSeq" id="WP_096805544.1">
    <property type="nucleotide sequence ID" value="NZ_CP022196.1"/>
</dbReference>
<dbReference type="OrthoDB" id="8592692at2"/>